<evidence type="ECO:0000259" key="7">
    <source>
        <dbReference type="Pfam" id="PF00294"/>
    </source>
</evidence>
<dbReference type="PANTHER" id="PTHR46566:SF5">
    <property type="entry name" value="1-PHOSPHOFRUCTOKINASE"/>
    <property type="match status" value="1"/>
</dbReference>
<dbReference type="NCBIfam" id="TIGR03168">
    <property type="entry name" value="1-PFK"/>
    <property type="match status" value="1"/>
</dbReference>
<keyword evidence="3" id="KW-0547">Nucleotide-binding</keyword>
<keyword evidence="4" id="KW-0418">Kinase</keyword>
<dbReference type="InterPro" id="IPR029056">
    <property type="entry name" value="Ribokinase-like"/>
</dbReference>
<comment type="similarity">
    <text evidence="1">Belongs to the carbohydrate kinase PfkB family.</text>
</comment>
<keyword evidence="5" id="KW-0067">ATP-binding</keyword>
<dbReference type="Gene3D" id="3.40.1190.20">
    <property type="match status" value="1"/>
</dbReference>
<dbReference type="InterPro" id="IPR017583">
    <property type="entry name" value="Tagatose/fructose_Pkinase"/>
</dbReference>
<name>A0ABT2M9R7_9MYCO</name>
<sequence>MIVTVTPNPSIDRTVTLGAPLTRGAVHRVTSVTTEAGGKGVNVARALTMAGVDAIALLPAPPADPMITALHTAAVPFRCVATSQPVRTNLAITEPDGTTTKLNEAGATLCAAAVDALTESVVSHAESASWVVLSGSLPPGLPDDWYATIVARLANYPCRVAVDTSEGPLAALVASFDRAAPDLIKPNAEELAGVLGFSPQALEAAVAQGDPEPVVAAARQLVDRGVGAVLATLGAAGAVLVDRNGSWLATPPPITPRSTVGAGDASLAGYVRAEVRRSDPPQRLRMAVAYGSAAAALPGSALPAPKDLDLDAVHVATFAPTEPVADTKVLP</sequence>
<protein>
    <submittedName>
        <fullName evidence="8">1-phosphofructokinase family hexose kinase</fullName>
    </submittedName>
</protein>
<dbReference type="SUPFAM" id="SSF53613">
    <property type="entry name" value="Ribokinase-like"/>
    <property type="match status" value="1"/>
</dbReference>
<dbReference type="EMBL" id="JAODWD010000002">
    <property type="protein sequence ID" value="MCT7658994.1"/>
    <property type="molecule type" value="Genomic_DNA"/>
</dbReference>
<dbReference type="CDD" id="cd01164">
    <property type="entry name" value="FruK_PfkB_like"/>
    <property type="match status" value="1"/>
</dbReference>
<keyword evidence="9" id="KW-1185">Reference proteome</keyword>
<comment type="caution">
    <text evidence="8">The sequence shown here is derived from an EMBL/GenBank/DDBJ whole genome shotgun (WGS) entry which is preliminary data.</text>
</comment>
<proteinExistence type="inferred from homology"/>
<evidence type="ECO:0000256" key="6">
    <source>
        <dbReference type="PIRNR" id="PIRNR000535"/>
    </source>
</evidence>
<evidence type="ECO:0000256" key="5">
    <source>
        <dbReference type="ARBA" id="ARBA00022840"/>
    </source>
</evidence>
<keyword evidence="2 6" id="KW-0808">Transferase</keyword>
<evidence type="ECO:0000256" key="2">
    <source>
        <dbReference type="ARBA" id="ARBA00022679"/>
    </source>
</evidence>
<accession>A0ABT2M9R7</accession>
<evidence type="ECO:0000256" key="1">
    <source>
        <dbReference type="ARBA" id="ARBA00010688"/>
    </source>
</evidence>
<evidence type="ECO:0000313" key="8">
    <source>
        <dbReference type="EMBL" id="MCT7658994.1"/>
    </source>
</evidence>
<dbReference type="Proteomes" id="UP001206639">
    <property type="component" value="Unassembled WGS sequence"/>
</dbReference>
<feature type="domain" description="Carbohydrate kinase PfkB" evidence="7">
    <location>
        <begin position="9"/>
        <end position="306"/>
    </location>
</feature>
<gene>
    <name evidence="8" type="ORF">N4S67_11225</name>
</gene>
<dbReference type="PIRSF" id="PIRSF000535">
    <property type="entry name" value="1PFK/6PFK/LacC"/>
    <property type="match status" value="1"/>
</dbReference>
<reference evidence="9" key="1">
    <citation type="submission" date="2023-07" db="EMBL/GenBank/DDBJ databases">
        <authorList>
            <person name="Deng Y."/>
            <person name="Zhang Y.-Q."/>
        </authorList>
    </citation>
    <scope>NUCLEOTIDE SEQUENCE [LARGE SCALE GENOMIC DNA]</scope>
    <source>
        <strain evidence="9">CPCC 205710</strain>
    </source>
</reference>
<evidence type="ECO:0000313" key="9">
    <source>
        <dbReference type="Proteomes" id="UP001206639"/>
    </source>
</evidence>
<organism evidence="8 9">
    <name type="scientific">Mycobacterium deserti</name>
    <dbReference type="NCBI Taxonomy" id="2978347"/>
    <lineage>
        <taxon>Bacteria</taxon>
        <taxon>Bacillati</taxon>
        <taxon>Actinomycetota</taxon>
        <taxon>Actinomycetes</taxon>
        <taxon>Mycobacteriales</taxon>
        <taxon>Mycobacteriaceae</taxon>
        <taxon>Mycobacterium</taxon>
    </lineage>
</organism>
<dbReference type="Pfam" id="PF00294">
    <property type="entry name" value="PfkB"/>
    <property type="match status" value="1"/>
</dbReference>
<dbReference type="RefSeq" id="WP_260993013.1">
    <property type="nucleotide sequence ID" value="NZ_JAODWD010000002.1"/>
</dbReference>
<dbReference type="PANTHER" id="PTHR46566">
    <property type="entry name" value="1-PHOSPHOFRUCTOKINASE-RELATED"/>
    <property type="match status" value="1"/>
</dbReference>
<dbReference type="InterPro" id="IPR011611">
    <property type="entry name" value="PfkB_dom"/>
</dbReference>
<evidence type="ECO:0000256" key="3">
    <source>
        <dbReference type="ARBA" id="ARBA00022741"/>
    </source>
</evidence>
<evidence type="ECO:0000256" key="4">
    <source>
        <dbReference type="ARBA" id="ARBA00022777"/>
    </source>
</evidence>